<reference evidence="3" key="1">
    <citation type="submission" date="2017-11" db="EMBL/GenBank/DDBJ databases">
        <authorList>
            <person name="Zhu W."/>
        </authorList>
    </citation>
    <scope>NUCLEOTIDE SEQUENCE [LARGE SCALE GENOMIC DNA]</scope>
    <source>
        <strain evidence="3">CAU 1051</strain>
    </source>
</reference>
<dbReference type="AlphaFoldDB" id="A0A3D8Q3W0"/>
<proteinExistence type="predicted"/>
<dbReference type="RefSeq" id="WP_115747808.1">
    <property type="nucleotide sequence ID" value="NZ_PIOD01000001.1"/>
</dbReference>
<protein>
    <submittedName>
        <fullName evidence="2">DUF2627 domain-containing protein</fullName>
    </submittedName>
</protein>
<comment type="caution">
    <text evidence="2">The sequence shown here is derived from an EMBL/GenBank/DDBJ whole genome shotgun (WGS) entry which is preliminary data.</text>
</comment>
<dbReference type="OrthoDB" id="2989757at2"/>
<keyword evidence="3" id="KW-1185">Reference proteome</keyword>
<dbReference type="Pfam" id="PF11118">
    <property type="entry name" value="DUF2627"/>
    <property type="match status" value="1"/>
</dbReference>
<organism evidence="2 3">
    <name type="scientific">Oceanobacillus chungangensis</name>
    <dbReference type="NCBI Taxonomy" id="1229152"/>
    <lineage>
        <taxon>Bacteria</taxon>
        <taxon>Bacillati</taxon>
        <taxon>Bacillota</taxon>
        <taxon>Bacilli</taxon>
        <taxon>Bacillales</taxon>
        <taxon>Bacillaceae</taxon>
        <taxon>Oceanobacillus</taxon>
    </lineage>
</organism>
<sequence length="76" mass="8703">MIRIIALLLLFIPGFLTVFGIKMMRDALFAEFYPIFFNSGIQFVIGLLFTLGGIAFLGGFIIYRDRKKGYKTEKTK</sequence>
<name>A0A3D8Q3W0_9BACI</name>
<feature type="transmembrane region" description="Helical" evidence="1">
    <location>
        <begin position="44"/>
        <end position="63"/>
    </location>
</feature>
<gene>
    <name evidence="2" type="ORF">CWR45_00350</name>
</gene>
<keyword evidence="1" id="KW-0812">Transmembrane</keyword>
<accession>A0A3D8Q3W0</accession>
<keyword evidence="1" id="KW-0472">Membrane</keyword>
<dbReference type="Proteomes" id="UP000256520">
    <property type="component" value="Unassembled WGS sequence"/>
</dbReference>
<evidence type="ECO:0000313" key="2">
    <source>
        <dbReference type="EMBL" id="RDW21975.1"/>
    </source>
</evidence>
<dbReference type="EMBL" id="PIOD01000001">
    <property type="protein sequence ID" value="RDW21975.1"/>
    <property type="molecule type" value="Genomic_DNA"/>
</dbReference>
<dbReference type="InterPro" id="IPR020138">
    <property type="entry name" value="Uncharacterised_YqzF"/>
</dbReference>
<evidence type="ECO:0000313" key="3">
    <source>
        <dbReference type="Proteomes" id="UP000256520"/>
    </source>
</evidence>
<keyword evidence="1" id="KW-1133">Transmembrane helix</keyword>
<evidence type="ECO:0000256" key="1">
    <source>
        <dbReference type="SAM" id="Phobius"/>
    </source>
</evidence>